<evidence type="ECO:0000259" key="3">
    <source>
        <dbReference type="Pfam" id="PF01345"/>
    </source>
</evidence>
<feature type="domain" description="Bacterial Ig-like" evidence="4">
    <location>
        <begin position="1566"/>
        <end position="1631"/>
    </location>
</feature>
<dbReference type="InterPro" id="IPR015943">
    <property type="entry name" value="WD40/YVTN_repeat-like_dom_sf"/>
</dbReference>
<sequence length="1873" mass="201575">MTRLNKKLSILILSSIFALIICGTTAGADLNQNYTNNSDFDNGTLVNLEHETVNDQLQLSNSSDSTFSYIWVPNSNDGTVSKLNTLTGKELGRYKVCPDNVSTYANPSRTTVDLVGNCWVGNRQIGTAVKIGLYENGQYQDRNGNGFIETSRDRDGNGVIDADEILPWGQDECVFYEVILIPEHEGTYIPGNYIGIYANNYNNPGPRGLAVDSKNNVWIGTFGTKLYYYINGSTGEILKCINITSTGHTPYGAVIDGNGILWSSGNNGNNVLRLDPSNDSFIKINLPHMAYGLALDQNNHLFVSGLNFLKTSCINTLTGEILWTKDASYGQGIAVTPDGDIWTANNVYNSVSRFSNDGTLKITIPVGNTPTGVAVDREGKVWVVDVGDEFIHRINPTTNQVELSKRIPGSLHYGYSDMTGLVSSTITTSRGSWTVIHDSGITDAPWGIISWNSSQPTGTSVKVRVHSSNDQNYWSAWESVTSGVNLVSTPPGRYLQVETTLERLQGSVSPILYDLTVGVPLADLSISLNADNIHPEKGKEVVLTLTANNHGPSDSRDVSVSFRLPKGLHFVSSEGGSYDSSRGLWNIGNLASGSTNSLIIHAIMEMGGSLFGGALISGREQDPLISNNLALLGISTRALTPPLVNPNPSLPVISPPSVLQPDTSQITVNAASNNVYSPLRKNTSNSVPMENTGMSFSFLEMAMLLVFLGAYIRKKGLGMFKNPYLLIPMAFIVTMVLCGAVGAADNTTNLVSVPFDGGTDDYSRSDEPVISADGRYVAFTSSSSHLVPGENNYYQDIFVRDLQTQITERVSVSNNGAEGNGDSSQPNISADGRYVVFTSYASNLVLGDNNSCQDIFIRDRLSGTTQIITKSFEGGGTIDQSFDPSINADGRYVVFTSYASNLVPNDVNERADIFLWDRATSSISRVSVTPSGGEANGDSSQPSISADGRYLVFSSSADNLVSSDTNGNQDIFLRDLASGITQRISLGPNGEESGGHSDSPFISGDGRFVTFCSGPLIFDPDDEGGNRIYVYDRISGALEKIKLPGALRNLDEYEPSLSADGRYVAFTCGRQWQSAAWAYDPVTGTFGWIGPGNEPDYYKYRIVMLYDRQLKTLTPVSLSISGKWPNDDSEEPSISADGRIVVFSSQADNLIPGSPSGVNVFVRGSDTILPGLQGKITPNPTTSGTVTTITAYTTPGILSVTAEVQEVTSPLIKQSDGRWIAPYTVPSLADGVYPVILKAFDGENHESNTTIFLTVDNTPPSITGVISPSKVYIGGANSFETTFTLSATTVGDANSATADLLGTTVGLYGYSANQWHFRGDLNIDDEGVFPVVLTARDRAGNTGTCTLNLTSQRSSPTINAWLNETLVEPGDVIRVTVTSDPDAEWVRVLAPEETFMPTKNGIGEWVYDYVVPSIADGDYSMRVYLRYGLGLNGRGYSYFVGQSVNLPFRVDTPPTLTGNLTPSTGQKGDLITINAKTELDVEKVSVHVLNESFNLTKQAGGKWTRNYVIPRVLDGSYPVTLTASDRSGYITTIQLLLTVDSAEPTIVGNLTPTLVRSGSTVNLTAQTDPETVKVTAQLLGDNIPLTKQADGTWKSTYNIPPTTDGKHTVYFIAEDTGGNQGTDCQTFTVDNTPPTISGSLTPNGLYAGENIDVDAYTSNDAKTVTASFGSEQKTLHDTSTAAWSASYTTTTTTTTGEYQMNLQTSDALGNTATMTLPYTIYPTGEPNTPTQPTTPETTGNPTPGTSQENSPSSSSQIQPSSTSQSFGSAKKSDSSTSSNKSENGSESKDEGSKNERSQSNLDFIKFLLEMILFILAAAEMIFAIYIIYYLILALILAGGGPFAFFAIALFIIALGIVLYFDKDTIIDFFKKYG</sequence>
<dbReference type="RefSeq" id="WP_052659971.1">
    <property type="nucleotide sequence ID" value="NZ_DAISQW010000002.1"/>
</dbReference>
<proteinExistence type="predicted"/>
<dbReference type="KEGG" id="mfi:DSM1535_1414"/>
<feature type="compositionally biased region" description="Basic and acidic residues" evidence="1">
    <location>
        <begin position="1783"/>
        <end position="1795"/>
    </location>
</feature>
<evidence type="ECO:0000313" key="5">
    <source>
        <dbReference type="EMBL" id="CEA13748.1"/>
    </source>
</evidence>
<protein>
    <submittedName>
        <fullName evidence="6">PD40 domain-containing protein</fullName>
    </submittedName>
</protein>
<keyword evidence="2" id="KW-0812">Transmembrane</keyword>
<dbReference type="PATRIC" id="fig|2162.9.peg.1445"/>
<dbReference type="Gene3D" id="2.130.10.10">
    <property type="entry name" value="YVTN repeat-like/Quinoprotein amine dehydrogenase"/>
    <property type="match status" value="1"/>
</dbReference>
<reference evidence="5" key="1">
    <citation type="submission" date="2014-08" db="EMBL/GenBank/DDBJ databases">
        <authorList>
            <person name="Wibberg D."/>
        </authorList>
    </citation>
    <scope>NUCLEOTIDE SEQUENCE</scope>
</reference>
<dbReference type="Gene3D" id="2.120.10.30">
    <property type="entry name" value="TolB, C-terminal domain"/>
    <property type="match status" value="2"/>
</dbReference>
<dbReference type="SUPFAM" id="SSF63825">
    <property type="entry name" value="YWTD domain"/>
    <property type="match status" value="1"/>
</dbReference>
<feature type="transmembrane region" description="Helical" evidence="2">
    <location>
        <begin position="724"/>
        <end position="744"/>
    </location>
</feature>
<dbReference type="Gene3D" id="2.60.40.10">
    <property type="entry name" value="Immunoglobulins"/>
    <property type="match status" value="1"/>
</dbReference>
<dbReference type="InterPro" id="IPR044016">
    <property type="entry name" value="Big_13"/>
</dbReference>
<feature type="compositionally biased region" description="Low complexity" evidence="1">
    <location>
        <begin position="1722"/>
        <end position="1782"/>
    </location>
</feature>
<dbReference type="SUPFAM" id="SSF82171">
    <property type="entry name" value="DPP6 N-terminal domain-like"/>
    <property type="match status" value="1"/>
</dbReference>
<dbReference type="InterPro" id="IPR001434">
    <property type="entry name" value="OmcB-like_DUF11"/>
</dbReference>
<evidence type="ECO:0000256" key="1">
    <source>
        <dbReference type="SAM" id="MobiDB-lite"/>
    </source>
</evidence>
<dbReference type="EMBL" id="LN515531">
    <property type="protein sequence ID" value="CEA13748.1"/>
    <property type="molecule type" value="Genomic_DNA"/>
</dbReference>
<evidence type="ECO:0000313" key="6">
    <source>
        <dbReference type="EMBL" id="MBF4474903.1"/>
    </source>
</evidence>
<dbReference type="EMBL" id="JADIIL010000019">
    <property type="protein sequence ID" value="MBF4474903.1"/>
    <property type="molecule type" value="Genomic_DNA"/>
</dbReference>
<evidence type="ECO:0000259" key="4">
    <source>
        <dbReference type="Pfam" id="PF19077"/>
    </source>
</evidence>
<dbReference type="Pfam" id="PF07676">
    <property type="entry name" value="PD40"/>
    <property type="match status" value="6"/>
</dbReference>
<feature type="region of interest" description="Disordered" evidence="1">
    <location>
        <begin position="1717"/>
        <end position="1795"/>
    </location>
</feature>
<dbReference type="Proteomes" id="UP000606900">
    <property type="component" value="Unassembled WGS sequence"/>
</dbReference>
<dbReference type="InterPro" id="IPR051344">
    <property type="entry name" value="Vgb"/>
</dbReference>
<dbReference type="PROSITE" id="PS00018">
    <property type="entry name" value="EF_HAND_1"/>
    <property type="match status" value="1"/>
</dbReference>
<dbReference type="InterPro" id="IPR011042">
    <property type="entry name" value="6-blade_b-propeller_TolB-like"/>
</dbReference>
<gene>
    <name evidence="5" type="ORF">DSM1535_1414</name>
    <name evidence="6" type="ORF">ISP06_05455</name>
</gene>
<reference evidence="6" key="2">
    <citation type="submission" date="2020-10" db="EMBL/GenBank/DDBJ databases">
        <title>Dehalococcoides mccartyi of a TCE/Cr reducing biochatode.</title>
        <authorList>
            <person name="Matturro B."/>
        </authorList>
    </citation>
    <scope>NUCLEOTIDE SEQUENCE</scope>
    <source>
        <strain evidence="6">Bin2</strain>
    </source>
</reference>
<dbReference type="PANTHER" id="PTHR40274">
    <property type="entry name" value="VIRGINIAMYCIN B LYASE"/>
    <property type="match status" value="1"/>
</dbReference>
<dbReference type="InterPro" id="IPR011659">
    <property type="entry name" value="WD40"/>
</dbReference>
<feature type="transmembrane region" description="Helical" evidence="2">
    <location>
        <begin position="1806"/>
        <end position="1830"/>
    </location>
</feature>
<dbReference type="Pfam" id="PF01345">
    <property type="entry name" value="DUF11"/>
    <property type="match status" value="1"/>
</dbReference>
<keyword evidence="2" id="KW-0472">Membrane</keyword>
<keyword evidence="2" id="KW-1133">Transmembrane helix</keyword>
<dbReference type="InterPro" id="IPR018247">
    <property type="entry name" value="EF_Hand_1_Ca_BS"/>
</dbReference>
<accession>A0A090I3E3</accession>
<evidence type="ECO:0000256" key="2">
    <source>
        <dbReference type="SAM" id="Phobius"/>
    </source>
</evidence>
<name>A0A090I3E3_METFO</name>
<dbReference type="InterPro" id="IPR013783">
    <property type="entry name" value="Ig-like_fold"/>
</dbReference>
<dbReference type="PANTHER" id="PTHR40274:SF3">
    <property type="entry name" value="VIRGINIAMYCIN B LYASE"/>
    <property type="match status" value="1"/>
</dbReference>
<dbReference type="Pfam" id="PF19077">
    <property type="entry name" value="Big_13"/>
    <property type="match status" value="1"/>
</dbReference>
<organism evidence="5">
    <name type="scientific">Methanobacterium formicicum</name>
    <dbReference type="NCBI Taxonomy" id="2162"/>
    <lineage>
        <taxon>Archaea</taxon>
        <taxon>Methanobacteriati</taxon>
        <taxon>Methanobacteriota</taxon>
        <taxon>Methanomada group</taxon>
        <taxon>Methanobacteria</taxon>
        <taxon>Methanobacteriales</taxon>
        <taxon>Methanobacteriaceae</taxon>
        <taxon>Methanobacterium</taxon>
    </lineage>
</organism>
<feature type="transmembrane region" description="Helical" evidence="2">
    <location>
        <begin position="693"/>
        <end position="712"/>
    </location>
</feature>
<feature type="domain" description="DUF11" evidence="3">
    <location>
        <begin position="523"/>
        <end position="630"/>
    </location>
</feature>
<feature type="transmembrane region" description="Helical" evidence="2">
    <location>
        <begin position="1842"/>
        <end position="1860"/>
    </location>
</feature>